<dbReference type="PANTHER" id="PTHR19136:SF81">
    <property type="entry name" value="MOLYBDENUM COFACTOR GUANYLYLTRANSFERASE"/>
    <property type="match status" value="1"/>
</dbReference>
<evidence type="ECO:0000313" key="11">
    <source>
        <dbReference type="Proteomes" id="UP000658225"/>
    </source>
</evidence>
<feature type="binding site" evidence="8">
    <location>
        <begin position="9"/>
        <end position="11"/>
    </location>
    <ligand>
        <name>GTP</name>
        <dbReference type="ChEBI" id="CHEBI:37565"/>
    </ligand>
</feature>
<evidence type="ECO:0000256" key="8">
    <source>
        <dbReference type="HAMAP-Rule" id="MF_00316"/>
    </source>
</evidence>
<keyword evidence="11" id="KW-1185">Reference proteome</keyword>
<evidence type="ECO:0000313" key="10">
    <source>
        <dbReference type="EMBL" id="MBE1555824.1"/>
    </source>
</evidence>
<name>A0A927R7B7_9BACL</name>
<dbReference type="EMBL" id="JADBEL010000017">
    <property type="protein sequence ID" value="MBE1555824.1"/>
    <property type="molecule type" value="Genomic_DNA"/>
</dbReference>
<keyword evidence="10" id="KW-0548">Nucleotidyltransferase</keyword>
<evidence type="ECO:0000256" key="6">
    <source>
        <dbReference type="ARBA" id="ARBA00023134"/>
    </source>
</evidence>
<comment type="caution">
    <text evidence="8">Lacks conserved residue(s) required for the propagation of feature annotation.</text>
</comment>
<dbReference type="GO" id="GO:0061603">
    <property type="term" value="F:molybdenum cofactor guanylyltransferase activity"/>
    <property type="evidence" value="ECO:0007669"/>
    <property type="project" value="UniProtKB-EC"/>
</dbReference>
<accession>A0A927R7B7</accession>
<dbReference type="Proteomes" id="UP000658225">
    <property type="component" value="Unassembled WGS sequence"/>
</dbReference>
<keyword evidence="6 8" id="KW-0342">GTP-binding</keyword>
<feature type="binding site" evidence="8">
    <location>
        <position position="67"/>
    </location>
    <ligand>
        <name>GTP</name>
        <dbReference type="ChEBI" id="CHEBI:37565"/>
    </ligand>
</feature>
<keyword evidence="1 8" id="KW-0963">Cytoplasm</keyword>
<feature type="domain" description="MobA-like NTP transferase" evidence="9">
    <location>
        <begin position="6"/>
        <end position="152"/>
    </location>
</feature>
<dbReference type="InterPro" id="IPR025877">
    <property type="entry name" value="MobA-like_NTP_Trfase"/>
</dbReference>
<dbReference type="HAMAP" id="MF_00316">
    <property type="entry name" value="MobA"/>
    <property type="match status" value="1"/>
</dbReference>
<dbReference type="CDD" id="cd02503">
    <property type="entry name" value="MobA"/>
    <property type="match status" value="1"/>
</dbReference>
<dbReference type="PANTHER" id="PTHR19136">
    <property type="entry name" value="MOLYBDENUM COFACTOR GUANYLYLTRANSFERASE"/>
    <property type="match status" value="1"/>
</dbReference>
<dbReference type="GO" id="GO:0005737">
    <property type="term" value="C:cytoplasm"/>
    <property type="evidence" value="ECO:0007669"/>
    <property type="project" value="UniProtKB-SubCell"/>
</dbReference>
<evidence type="ECO:0000256" key="7">
    <source>
        <dbReference type="ARBA" id="ARBA00023150"/>
    </source>
</evidence>
<feature type="binding site" evidence="8">
    <location>
        <position position="98"/>
    </location>
    <ligand>
        <name>Mg(2+)</name>
        <dbReference type="ChEBI" id="CHEBI:18420"/>
    </ligand>
</feature>
<comment type="function">
    <text evidence="8">Transfers a GMP moiety from GTP to Mo-molybdopterin (Mo-MPT) cofactor (Moco or molybdenum cofactor) to form Mo-molybdopterin guanine dinucleotide (Mo-MGD) cofactor.</text>
</comment>
<feature type="binding site" evidence="8">
    <location>
        <position position="98"/>
    </location>
    <ligand>
        <name>GTP</name>
        <dbReference type="ChEBI" id="CHEBI:37565"/>
    </ligand>
</feature>
<dbReference type="InterPro" id="IPR029044">
    <property type="entry name" value="Nucleotide-diphossugar_trans"/>
</dbReference>
<evidence type="ECO:0000256" key="2">
    <source>
        <dbReference type="ARBA" id="ARBA00022679"/>
    </source>
</evidence>
<dbReference type="Pfam" id="PF12804">
    <property type="entry name" value="NTP_transf_3"/>
    <property type="match status" value="1"/>
</dbReference>
<feature type="binding site" evidence="8">
    <location>
        <position position="21"/>
    </location>
    <ligand>
        <name>GTP</name>
        <dbReference type="ChEBI" id="CHEBI:37565"/>
    </ligand>
</feature>
<dbReference type="AlphaFoldDB" id="A0A927R7B7"/>
<keyword evidence="4 8" id="KW-0547">Nucleotide-binding</keyword>
<keyword evidence="7 8" id="KW-0501">Molybdenum cofactor biosynthesis</keyword>
<dbReference type="InterPro" id="IPR013482">
    <property type="entry name" value="Molybde_CF_guanTrfase"/>
</dbReference>
<keyword evidence="3 8" id="KW-0479">Metal-binding</keyword>
<comment type="catalytic activity">
    <reaction evidence="8">
        <text>Mo-molybdopterin + GTP + H(+) = Mo-molybdopterin guanine dinucleotide + diphosphate</text>
        <dbReference type="Rhea" id="RHEA:34243"/>
        <dbReference type="ChEBI" id="CHEBI:15378"/>
        <dbReference type="ChEBI" id="CHEBI:33019"/>
        <dbReference type="ChEBI" id="CHEBI:37565"/>
        <dbReference type="ChEBI" id="CHEBI:71302"/>
        <dbReference type="ChEBI" id="CHEBI:71310"/>
        <dbReference type="EC" id="2.7.7.77"/>
    </reaction>
</comment>
<evidence type="ECO:0000259" key="9">
    <source>
        <dbReference type="Pfam" id="PF12804"/>
    </source>
</evidence>
<evidence type="ECO:0000256" key="5">
    <source>
        <dbReference type="ARBA" id="ARBA00022842"/>
    </source>
</evidence>
<gene>
    <name evidence="8" type="primary">mobA</name>
    <name evidence="10" type="ORF">H4683_002944</name>
</gene>
<proteinExistence type="inferred from homology"/>
<dbReference type="Gene3D" id="3.90.550.10">
    <property type="entry name" value="Spore Coat Polysaccharide Biosynthesis Protein SpsA, Chain A"/>
    <property type="match status" value="1"/>
</dbReference>
<evidence type="ECO:0000256" key="1">
    <source>
        <dbReference type="ARBA" id="ARBA00022490"/>
    </source>
</evidence>
<dbReference type="GO" id="GO:0006777">
    <property type="term" value="P:Mo-molybdopterin cofactor biosynthetic process"/>
    <property type="evidence" value="ECO:0007669"/>
    <property type="project" value="UniProtKB-KW"/>
</dbReference>
<comment type="similarity">
    <text evidence="8">Belongs to the MobA family.</text>
</comment>
<dbReference type="SUPFAM" id="SSF53448">
    <property type="entry name" value="Nucleotide-diphospho-sugar transferases"/>
    <property type="match status" value="1"/>
</dbReference>
<protein>
    <recommendedName>
        <fullName evidence="8">Probable molybdenum cofactor guanylyltransferase</fullName>
        <shortName evidence="8">MoCo guanylyltransferase</shortName>
        <ecNumber evidence="8">2.7.7.77</ecNumber>
    </recommendedName>
    <alternativeName>
        <fullName evidence="8">GTP:molybdopterin guanylyltransferase</fullName>
    </alternativeName>
    <alternativeName>
        <fullName evidence="8">Mo-MPT guanylyltransferase</fullName>
    </alternativeName>
    <alternativeName>
        <fullName evidence="8">Molybdopterin guanylyltransferase</fullName>
    </alternativeName>
    <alternativeName>
        <fullName evidence="8">Molybdopterin-guanine dinucleotide synthase</fullName>
        <shortName evidence="8">MGD synthase</shortName>
    </alternativeName>
</protein>
<evidence type="ECO:0000256" key="3">
    <source>
        <dbReference type="ARBA" id="ARBA00022723"/>
    </source>
</evidence>
<comment type="cofactor">
    <cofactor evidence="8">
        <name>Mg(2+)</name>
        <dbReference type="ChEBI" id="CHEBI:18420"/>
    </cofactor>
</comment>
<dbReference type="GO" id="GO:0046872">
    <property type="term" value="F:metal ion binding"/>
    <property type="evidence" value="ECO:0007669"/>
    <property type="project" value="UniProtKB-KW"/>
</dbReference>
<dbReference type="RefSeq" id="WP_192599513.1">
    <property type="nucleotide sequence ID" value="NZ_JADBEL010000017.1"/>
</dbReference>
<comment type="caution">
    <text evidence="10">The sequence shown here is derived from an EMBL/GenBank/DDBJ whole genome shotgun (WGS) entry which is preliminary data.</text>
</comment>
<evidence type="ECO:0000256" key="4">
    <source>
        <dbReference type="ARBA" id="ARBA00022741"/>
    </source>
</evidence>
<comment type="domain">
    <text evidence="8">The N-terminal domain determines nucleotide recognition and specific binding, while the C-terminal domain determines the specific binding to the target protein.</text>
</comment>
<comment type="subcellular location">
    <subcellularLocation>
        <location evidence="8">Cytoplasm</location>
    </subcellularLocation>
</comment>
<keyword evidence="2 8" id="KW-0808">Transferase</keyword>
<dbReference type="GO" id="GO:0005525">
    <property type="term" value="F:GTP binding"/>
    <property type="evidence" value="ECO:0007669"/>
    <property type="project" value="UniProtKB-UniRule"/>
</dbReference>
<reference evidence="10" key="1">
    <citation type="submission" date="2020-10" db="EMBL/GenBank/DDBJ databases">
        <title>Genomic Encyclopedia of Type Strains, Phase IV (KMG-IV): sequencing the most valuable type-strain genomes for metagenomic binning, comparative biology and taxonomic classification.</title>
        <authorList>
            <person name="Goeker M."/>
        </authorList>
    </citation>
    <scope>NUCLEOTIDE SEQUENCE</scope>
    <source>
        <strain evidence="10">DSM 13886</strain>
    </source>
</reference>
<dbReference type="EC" id="2.7.7.77" evidence="8"/>
<organism evidence="10 11">
    <name type="scientific">Sporosarcina limicola</name>
    <dbReference type="NCBI Taxonomy" id="34101"/>
    <lineage>
        <taxon>Bacteria</taxon>
        <taxon>Bacillati</taxon>
        <taxon>Bacillota</taxon>
        <taxon>Bacilli</taxon>
        <taxon>Bacillales</taxon>
        <taxon>Caryophanaceae</taxon>
        <taxon>Sporosarcina</taxon>
    </lineage>
</organism>
<sequence length="190" mass="20851">MMKTVGVVLAGGMSRRFGSPKAFAKLNNKSFYTFAMEALETVCDEVIVVTRPELVASFPPTVNVRIDVANYAGLGPLAGILSAMESVEADRYMVLPCDMPYVDGAVISKLMKYHKTNVTAVISRGRHHPLVSIWDRTMKTVLQQALKSKQLRVMNILSASGVTWANGCLLTEDEARVFTNINTPDVLERG</sequence>
<keyword evidence="5 8" id="KW-0460">Magnesium</keyword>